<evidence type="ECO:0008006" key="4">
    <source>
        <dbReference type="Google" id="ProtNLM"/>
    </source>
</evidence>
<keyword evidence="3" id="KW-1185">Reference proteome</keyword>
<evidence type="ECO:0000313" key="3">
    <source>
        <dbReference type="Proteomes" id="UP001472677"/>
    </source>
</evidence>
<evidence type="ECO:0000313" key="2">
    <source>
        <dbReference type="EMBL" id="KAK8510690.1"/>
    </source>
</evidence>
<reference evidence="2 3" key="1">
    <citation type="journal article" date="2024" name="G3 (Bethesda)">
        <title>Genome assembly of Hibiscus sabdariffa L. provides insights into metabolisms of medicinal natural products.</title>
        <authorList>
            <person name="Kim T."/>
        </authorList>
    </citation>
    <scope>NUCLEOTIDE SEQUENCE [LARGE SCALE GENOMIC DNA]</scope>
    <source>
        <strain evidence="2">TK-2024</strain>
        <tissue evidence="2">Old leaves</tissue>
    </source>
</reference>
<name>A0ABR2BU63_9ROSI</name>
<dbReference type="EMBL" id="JBBPBM010000084">
    <property type="protein sequence ID" value="KAK8510690.1"/>
    <property type="molecule type" value="Genomic_DNA"/>
</dbReference>
<gene>
    <name evidence="2" type="ORF">V6N12_055615</name>
</gene>
<evidence type="ECO:0000256" key="1">
    <source>
        <dbReference type="SAM" id="MobiDB-lite"/>
    </source>
</evidence>
<accession>A0ABR2BU63</accession>
<organism evidence="2 3">
    <name type="scientific">Hibiscus sabdariffa</name>
    <name type="common">roselle</name>
    <dbReference type="NCBI Taxonomy" id="183260"/>
    <lineage>
        <taxon>Eukaryota</taxon>
        <taxon>Viridiplantae</taxon>
        <taxon>Streptophyta</taxon>
        <taxon>Embryophyta</taxon>
        <taxon>Tracheophyta</taxon>
        <taxon>Spermatophyta</taxon>
        <taxon>Magnoliopsida</taxon>
        <taxon>eudicotyledons</taxon>
        <taxon>Gunneridae</taxon>
        <taxon>Pentapetalae</taxon>
        <taxon>rosids</taxon>
        <taxon>malvids</taxon>
        <taxon>Malvales</taxon>
        <taxon>Malvaceae</taxon>
        <taxon>Malvoideae</taxon>
        <taxon>Hibiscus</taxon>
    </lineage>
</organism>
<feature type="region of interest" description="Disordered" evidence="1">
    <location>
        <begin position="69"/>
        <end position="88"/>
    </location>
</feature>
<protein>
    <recommendedName>
        <fullName evidence="4">DUF668 domain-containing protein</fullName>
    </recommendedName>
</protein>
<proteinExistence type="predicted"/>
<sequence>MKAEMEKTLQWLVPIATNATNVAPPSCYPRASNCGIRSPVKSPNQKTIQPSTQKQSPSAMLTVEDQDMLRDVSKREKKNTWNKQEPGI</sequence>
<feature type="compositionally biased region" description="Polar residues" evidence="1">
    <location>
        <begin position="41"/>
        <end position="59"/>
    </location>
</feature>
<feature type="region of interest" description="Disordered" evidence="1">
    <location>
        <begin position="38"/>
        <end position="61"/>
    </location>
</feature>
<comment type="caution">
    <text evidence="2">The sequence shown here is derived from an EMBL/GenBank/DDBJ whole genome shotgun (WGS) entry which is preliminary data.</text>
</comment>
<dbReference type="Proteomes" id="UP001472677">
    <property type="component" value="Unassembled WGS sequence"/>
</dbReference>